<dbReference type="EMBL" id="FXXQ01000011">
    <property type="protein sequence ID" value="SMX24943.1"/>
    <property type="molecule type" value="Genomic_DNA"/>
</dbReference>
<dbReference type="Gene3D" id="1.10.10.10">
    <property type="entry name" value="Winged helix-like DNA-binding domain superfamily/Winged helix DNA-binding domain"/>
    <property type="match status" value="1"/>
</dbReference>
<evidence type="ECO:0000313" key="2">
    <source>
        <dbReference type="EMBL" id="SMX24943.1"/>
    </source>
</evidence>
<dbReference type="SUPFAM" id="SSF46785">
    <property type="entry name" value="Winged helix' DNA-binding domain"/>
    <property type="match status" value="1"/>
</dbReference>
<keyword evidence="3" id="KW-1185">Reference proteome</keyword>
<dbReference type="Proteomes" id="UP000201838">
    <property type="component" value="Unassembled WGS sequence"/>
</dbReference>
<dbReference type="InterPro" id="IPR036390">
    <property type="entry name" value="WH_DNA-bd_sf"/>
</dbReference>
<evidence type="ECO:0000313" key="3">
    <source>
        <dbReference type="Proteomes" id="UP000201838"/>
    </source>
</evidence>
<dbReference type="PANTHER" id="PTHR33164">
    <property type="entry name" value="TRANSCRIPTIONAL REGULATOR, MARR FAMILY"/>
    <property type="match status" value="1"/>
</dbReference>
<dbReference type="InterPro" id="IPR039422">
    <property type="entry name" value="MarR/SlyA-like"/>
</dbReference>
<name>A0A238J3M9_9RHOB</name>
<accession>A0A238J3M9</accession>
<dbReference type="PROSITE" id="PS50995">
    <property type="entry name" value="HTH_MARR_2"/>
    <property type="match status" value="1"/>
</dbReference>
<dbReference type="GO" id="GO:0006950">
    <property type="term" value="P:response to stress"/>
    <property type="evidence" value="ECO:0007669"/>
    <property type="project" value="TreeGrafter"/>
</dbReference>
<dbReference type="InterPro" id="IPR000835">
    <property type="entry name" value="HTH_MarR-typ"/>
</dbReference>
<evidence type="ECO:0000259" key="1">
    <source>
        <dbReference type="PROSITE" id="PS50995"/>
    </source>
</evidence>
<sequence>MHGYMPVNMETVDCICTNLRTAALAGTEFYDARLKPSGLKVTMFRLLRQIQRTPNATLTILAKRMGLDRSTLGRNVRVLERQGLVAMTTSDDERSKDLFLTSEGIRTLALALPLWQKAQADMQALLGPETDHLIETLRNISELSHSDAAKASLYEN</sequence>
<dbReference type="InterPro" id="IPR036388">
    <property type="entry name" value="WH-like_DNA-bd_sf"/>
</dbReference>
<dbReference type="PANTHER" id="PTHR33164:SF105">
    <property type="entry name" value="TRANSCRIPTIONAL REPRESSOR PROTEIN-RELATED"/>
    <property type="match status" value="1"/>
</dbReference>
<dbReference type="AlphaFoldDB" id="A0A238J3M9"/>
<feature type="domain" description="HTH marR-type" evidence="1">
    <location>
        <begin position="12"/>
        <end position="142"/>
    </location>
</feature>
<reference evidence="2 3" key="1">
    <citation type="submission" date="2017-05" db="EMBL/GenBank/DDBJ databases">
        <authorList>
            <person name="Song R."/>
            <person name="Chenine A.L."/>
            <person name="Ruprecht R.M."/>
        </authorList>
    </citation>
    <scope>NUCLEOTIDE SEQUENCE [LARGE SCALE GENOMIC DNA]</scope>
    <source>
        <strain evidence="2 3">CECT 8489</strain>
    </source>
</reference>
<dbReference type="GO" id="GO:0003700">
    <property type="term" value="F:DNA-binding transcription factor activity"/>
    <property type="evidence" value="ECO:0007669"/>
    <property type="project" value="InterPro"/>
</dbReference>
<dbReference type="Pfam" id="PF12802">
    <property type="entry name" value="MarR_2"/>
    <property type="match status" value="1"/>
</dbReference>
<gene>
    <name evidence="2" type="ORF">BOA8489_03076</name>
</gene>
<organism evidence="2 3">
    <name type="scientific">Boseongicola aestuarii</name>
    <dbReference type="NCBI Taxonomy" id="1470561"/>
    <lineage>
        <taxon>Bacteria</taxon>
        <taxon>Pseudomonadati</taxon>
        <taxon>Pseudomonadota</taxon>
        <taxon>Alphaproteobacteria</taxon>
        <taxon>Rhodobacterales</taxon>
        <taxon>Paracoccaceae</taxon>
        <taxon>Boseongicola</taxon>
    </lineage>
</organism>
<dbReference type="SMART" id="SM00347">
    <property type="entry name" value="HTH_MARR"/>
    <property type="match status" value="1"/>
</dbReference>
<protein>
    <submittedName>
        <fullName evidence="2">Transcriptional regulator SlyA</fullName>
    </submittedName>
</protein>
<proteinExistence type="predicted"/>